<comment type="subcellular location">
    <subcellularLocation>
        <location evidence="1">Membrane</location>
        <topology evidence="1">Multi-pass membrane protein</topology>
    </subcellularLocation>
</comment>
<feature type="transmembrane region" description="Helical" evidence="5">
    <location>
        <begin position="172"/>
        <end position="190"/>
    </location>
</feature>
<evidence type="ECO:0000256" key="4">
    <source>
        <dbReference type="ARBA" id="ARBA00023136"/>
    </source>
</evidence>
<keyword evidence="3 5" id="KW-1133">Transmembrane helix</keyword>
<dbReference type="Pfam" id="PF00146">
    <property type="entry name" value="NADHdh"/>
    <property type="match status" value="1"/>
</dbReference>
<protein>
    <submittedName>
        <fullName evidence="6">NADH-quinone oxidoreductase subunit H</fullName>
    </submittedName>
</protein>
<evidence type="ECO:0000313" key="7">
    <source>
        <dbReference type="Proteomes" id="UP001168575"/>
    </source>
</evidence>
<gene>
    <name evidence="6" type="ORF">Q3982_02995</name>
</gene>
<feature type="transmembrane region" description="Helical" evidence="5">
    <location>
        <begin position="135"/>
        <end position="152"/>
    </location>
</feature>
<dbReference type="EMBL" id="JAUMVS010000034">
    <property type="protein sequence ID" value="MDO4841625.1"/>
    <property type="molecule type" value="Genomic_DNA"/>
</dbReference>
<dbReference type="InterPro" id="IPR001694">
    <property type="entry name" value="NADH_UbQ_OxRdtase_su1/FPO"/>
</dbReference>
<keyword evidence="2 5" id="KW-0812">Transmembrane</keyword>
<evidence type="ECO:0000256" key="1">
    <source>
        <dbReference type="ARBA" id="ARBA00004141"/>
    </source>
</evidence>
<evidence type="ECO:0000313" key="6">
    <source>
        <dbReference type="EMBL" id="MDO4841625.1"/>
    </source>
</evidence>
<feature type="transmembrane region" description="Helical" evidence="5">
    <location>
        <begin position="250"/>
        <end position="268"/>
    </location>
</feature>
<name>A0AA43RJF4_9ACTN</name>
<accession>A0AA43RJF4</accession>
<reference evidence="6" key="1">
    <citation type="submission" date="2023-07" db="EMBL/GenBank/DDBJ databases">
        <title>Between Cages and Wild: Unraveling the Impact of Captivity on Animal Microbiomes and Antimicrobial Resistance.</title>
        <authorList>
            <person name="Schmartz G.P."/>
            <person name="Rehner J."/>
            <person name="Schuff M.J."/>
            <person name="Becker S.L."/>
            <person name="Kravczyk M."/>
            <person name="Gurevich A."/>
            <person name="Francke R."/>
            <person name="Mueller R."/>
            <person name="Keller V."/>
            <person name="Keller A."/>
        </authorList>
    </citation>
    <scope>NUCLEOTIDE SEQUENCE</scope>
    <source>
        <strain evidence="6">S12M_St_49</strain>
    </source>
</reference>
<keyword evidence="4 5" id="KW-0472">Membrane</keyword>
<feature type="transmembrane region" description="Helical" evidence="5">
    <location>
        <begin position="12"/>
        <end position="33"/>
    </location>
</feature>
<dbReference type="InterPro" id="IPR052561">
    <property type="entry name" value="ComplexI_Subunit1"/>
</dbReference>
<dbReference type="Proteomes" id="UP001168575">
    <property type="component" value="Unassembled WGS sequence"/>
</dbReference>
<keyword evidence="7" id="KW-1185">Reference proteome</keyword>
<feature type="transmembrane region" description="Helical" evidence="5">
    <location>
        <begin position="280"/>
        <end position="302"/>
    </location>
</feature>
<dbReference type="PANTHER" id="PTHR43359:SF1">
    <property type="entry name" value="FORMATE HYDROGENLYASE SUBUNIT 4-RELATED"/>
    <property type="match status" value="1"/>
</dbReference>
<evidence type="ECO:0000256" key="2">
    <source>
        <dbReference type="ARBA" id="ARBA00022692"/>
    </source>
</evidence>
<sequence length="303" mass="32899">MIYFDVAYLLKLLAGIVAFGVLGPVLGCLLAGAERVIAAKMEGRVGPPLLQPYYDVKKLFQKEKASINTSERAYIVFGLVLAFLAGGIFFGGGNLLLCIFVISLSALMVILAAYSSRSPYSEAGAAREILQVMSYEPMVLFYAVVLAIFAMGNGASVTGSMDVRTFLSFDSPAITTCWIAFIGLVYVLTIKLRKSPFDLSSSHHAHQELVSGMTTEMSGRTLALLEITHWLETVLFLGWVALFFVSSNPVSIVIAIVVALAVWFLEIVIDANAARVKWQLMLFSAWSVAFVCGVANLFVLLVL</sequence>
<feature type="transmembrane region" description="Helical" evidence="5">
    <location>
        <begin position="222"/>
        <end position="244"/>
    </location>
</feature>
<feature type="transmembrane region" description="Helical" evidence="5">
    <location>
        <begin position="73"/>
        <end position="90"/>
    </location>
</feature>
<feature type="transmembrane region" description="Helical" evidence="5">
    <location>
        <begin position="96"/>
        <end position="114"/>
    </location>
</feature>
<evidence type="ECO:0000256" key="5">
    <source>
        <dbReference type="SAM" id="Phobius"/>
    </source>
</evidence>
<proteinExistence type="predicted"/>
<dbReference type="GO" id="GO:0005886">
    <property type="term" value="C:plasma membrane"/>
    <property type="evidence" value="ECO:0007669"/>
    <property type="project" value="TreeGrafter"/>
</dbReference>
<organism evidence="6 7">
    <name type="scientific">Phoenicibacter congonensis</name>
    <dbReference type="NCBI Taxonomy" id="1944646"/>
    <lineage>
        <taxon>Bacteria</taxon>
        <taxon>Bacillati</taxon>
        <taxon>Actinomycetota</taxon>
        <taxon>Coriobacteriia</taxon>
        <taxon>Eggerthellales</taxon>
        <taxon>Eggerthellaceae</taxon>
        <taxon>Phoenicibacter</taxon>
    </lineage>
</organism>
<comment type="caution">
    <text evidence="6">The sequence shown here is derived from an EMBL/GenBank/DDBJ whole genome shotgun (WGS) entry which is preliminary data.</text>
</comment>
<evidence type="ECO:0000256" key="3">
    <source>
        <dbReference type="ARBA" id="ARBA00022989"/>
    </source>
</evidence>
<dbReference type="PANTHER" id="PTHR43359">
    <property type="entry name" value="FORMATE HYDROGENLYASE SUBUNIT 4"/>
    <property type="match status" value="1"/>
</dbReference>
<dbReference type="AlphaFoldDB" id="A0AA43RJF4"/>